<evidence type="ECO:0000256" key="1">
    <source>
        <dbReference type="PIRNR" id="PIRNR016897"/>
    </source>
</evidence>
<keyword evidence="3" id="KW-1185">Reference proteome</keyword>
<dbReference type="InterPro" id="IPR013785">
    <property type="entry name" value="Aldolase_TIM"/>
</dbReference>
<accession>A0ABU5CFM0</accession>
<evidence type="ECO:0000313" key="3">
    <source>
        <dbReference type="Proteomes" id="UP001228376"/>
    </source>
</evidence>
<keyword evidence="1" id="KW-0694">RNA-binding</keyword>
<dbReference type="PANTHER" id="PTHR35787:SF1">
    <property type="entry name" value="GLYCEROL UPTAKE OPERON ANTITERMINATOR REGULATORY PROTEIN"/>
    <property type="match status" value="1"/>
</dbReference>
<keyword evidence="1" id="KW-0804">Transcription</keyword>
<dbReference type="EMBL" id="JAROCA020000001">
    <property type="protein sequence ID" value="MDY0405120.1"/>
    <property type="molecule type" value="Genomic_DNA"/>
</dbReference>
<dbReference type="InterPro" id="IPR006699">
    <property type="entry name" value="GlpP"/>
</dbReference>
<dbReference type="PIRSF" id="PIRSF016897">
    <property type="entry name" value="GlpP"/>
    <property type="match status" value="1"/>
</dbReference>
<comment type="caution">
    <text evidence="2">The sequence shown here is derived from an EMBL/GenBank/DDBJ whole genome shotgun (WGS) entry which is preliminary data.</text>
</comment>
<dbReference type="Gene3D" id="3.20.20.70">
    <property type="entry name" value="Aldolase class I"/>
    <property type="match status" value="1"/>
</dbReference>
<dbReference type="Pfam" id="PF04309">
    <property type="entry name" value="G3P_antiterm"/>
    <property type="match status" value="1"/>
</dbReference>
<protein>
    <recommendedName>
        <fullName evidence="1">Glycerol uptake operon antiterminator regulatory protein</fullName>
    </recommendedName>
</protein>
<dbReference type="PANTHER" id="PTHR35787">
    <property type="entry name" value="GLYCEROL UPTAKE OPERON ANTITERMINATOR REGULATORY PROTEIN"/>
    <property type="match status" value="1"/>
</dbReference>
<evidence type="ECO:0000313" key="2">
    <source>
        <dbReference type="EMBL" id="MDY0405120.1"/>
    </source>
</evidence>
<gene>
    <name evidence="2" type="ORF">P5G51_006640</name>
</gene>
<keyword evidence="1" id="KW-0805">Transcription regulation</keyword>
<reference evidence="2 3" key="1">
    <citation type="submission" date="2023-10" db="EMBL/GenBank/DDBJ databases">
        <title>179-bfca-hs.</title>
        <authorList>
            <person name="Miliotis G."/>
            <person name="Sengupta P."/>
            <person name="Hameed A."/>
            <person name="Chuvochina M."/>
            <person name="Mcdonagh F."/>
            <person name="Simpson A.C."/>
            <person name="Singh N.K."/>
            <person name="Rekha P.D."/>
            <person name="Raman K."/>
            <person name="Hugenholtz P."/>
            <person name="Venkateswaran K."/>
        </authorList>
    </citation>
    <scope>NUCLEOTIDE SEQUENCE [LARGE SCALE GENOMIC DNA]</scope>
    <source>
        <strain evidence="2 3">179-BFC-A-HS</strain>
    </source>
</reference>
<sequence>MEIPSGVLPAIRKMKDFESALESSQDTIVLLETRISQLKSLIAYTRRAKKRVLLHVDLVQGLRTDEYAMEFLIREMKPDGILSTRSNVIGIAKKHGLLSIQRMFLLDSLALDHNLELIDRTQPDCIEVLPGLIPDMIRRQIHEKTNLPVIAGGLIKQPSDIERAMAAGAVAVSTSEKSCGKNIMQNDCSWKPCLL</sequence>
<proteinExistence type="predicted"/>
<name>A0ABU5CFM0_9BACI</name>
<dbReference type="Proteomes" id="UP001228376">
    <property type="component" value="Unassembled WGS sequence"/>
</dbReference>
<organism evidence="2 3">
    <name type="scientific">Tigheibacillus jepli</name>
    <dbReference type="NCBI Taxonomy" id="3035914"/>
    <lineage>
        <taxon>Bacteria</taxon>
        <taxon>Bacillati</taxon>
        <taxon>Bacillota</taxon>
        <taxon>Bacilli</taxon>
        <taxon>Bacillales</taxon>
        <taxon>Bacillaceae</taxon>
        <taxon>Tigheibacillus</taxon>
    </lineage>
</organism>
<keyword evidence="1" id="KW-0319">Glycerol metabolism</keyword>
<dbReference type="SUPFAM" id="SSF110391">
    <property type="entry name" value="GlpP-like"/>
    <property type="match status" value="1"/>
</dbReference>
<comment type="function">
    <text evidence="1">Regulates expression of the glpD operon. In the presence of glycerol 3-phosphate (G3P) causes antitermination of transcription of glpD at the inverted repeat of the leader region to enhance its transcription. Binds and stabilizes glpD leader mRNA.</text>
</comment>
<dbReference type="RefSeq" id="WP_320384424.1">
    <property type="nucleotide sequence ID" value="NZ_JAROCA020000001.1"/>
</dbReference>